<evidence type="ECO:0000313" key="2">
    <source>
        <dbReference type="EMBL" id="GGF04724.1"/>
    </source>
</evidence>
<dbReference type="EMBL" id="BMFL01000015">
    <property type="protein sequence ID" value="GGF04724.1"/>
    <property type="molecule type" value="Genomic_DNA"/>
</dbReference>
<dbReference type="Proteomes" id="UP000184120">
    <property type="component" value="Unassembled WGS sequence"/>
</dbReference>
<evidence type="ECO:0000313" key="4">
    <source>
        <dbReference type="Proteomes" id="UP000184120"/>
    </source>
</evidence>
<reference evidence="5" key="4">
    <citation type="journal article" date="2019" name="Int. J. Syst. Evol. Microbiol.">
        <title>The Global Catalogue of Microorganisms (GCM) 10K type strain sequencing project: providing services to taxonomists for standard genome sequencing and annotation.</title>
        <authorList>
            <consortium name="The Broad Institute Genomics Platform"/>
            <consortium name="The Broad Institute Genome Sequencing Center for Infectious Disease"/>
            <person name="Wu L."/>
            <person name="Ma J."/>
        </authorList>
    </citation>
    <scope>NUCLEOTIDE SEQUENCE [LARGE SCALE GENOMIC DNA]</scope>
    <source>
        <strain evidence="5">CGMCC 1.12707</strain>
    </source>
</reference>
<dbReference type="GO" id="GO:0030163">
    <property type="term" value="P:protein catabolic process"/>
    <property type="evidence" value="ECO:0007669"/>
    <property type="project" value="InterPro"/>
</dbReference>
<dbReference type="Pfam" id="PF02617">
    <property type="entry name" value="ClpS"/>
    <property type="match status" value="1"/>
</dbReference>
<dbReference type="InterPro" id="IPR014719">
    <property type="entry name" value="Ribosomal_bL12_C/ClpS-like"/>
</dbReference>
<proteinExistence type="predicted"/>
<dbReference type="STRING" id="1434701.SAMN05443634_104322"/>
<gene>
    <name evidence="2" type="primary">clpS</name>
    <name evidence="2" type="ORF">GCM10010984_22500</name>
    <name evidence="3" type="ORF">SAMN05443634_104322</name>
</gene>
<reference evidence="2" key="5">
    <citation type="submission" date="2024-05" db="EMBL/GenBank/DDBJ databases">
        <authorList>
            <person name="Sun Q."/>
            <person name="Zhou Y."/>
        </authorList>
    </citation>
    <scope>NUCLEOTIDE SEQUENCE</scope>
    <source>
        <strain evidence="2">CGMCC 1.12707</strain>
    </source>
</reference>
<dbReference type="GO" id="GO:0008233">
    <property type="term" value="F:peptidase activity"/>
    <property type="evidence" value="ECO:0007669"/>
    <property type="project" value="UniProtKB-KW"/>
</dbReference>
<protein>
    <submittedName>
        <fullName evidence="3">ATP-dependent Clp protease adaptor protein ClpS</fullName>
    </submittedName>
</protein>
<reference evidence="2" key="1">
    <citation type="journal article" date="2014" name="Int. J. Syst. Evol. Microbiol.">
        <title>Complete genome of a new Firmicutes species belonging to the dominant human colonic microbiota ('Ruminococcus bicirculans') reveals two chromosomes and a selective capacity to utilize plant glucans.</title>
        <authorList>
            <consortium name="NISC Comparative Sequencing Program"/>
            <person name="Wegmann U."/>
            <person name="Louis P."/>
            <person name="Goesmann A."/>
            <person name="Henrissat B."/>
            <person name="Duncan S.H."/>
            <person name="Flint H.J."/>
        </authorList>
    </citation>
    <scope>NUCLEOTIDE SEQUENCE</scope>
    <source>
        <strain evidence="2">CGMCC 1.12707</strain>
    </source>
</reference>
<dbReference type="SUPFAM" id="SSF54736">
    <property type="entry name" value="ClpS-like"/>
    <property type="match status" value="1"/>
</dbReference>
<organism evidence="3 4">
    <name type="scientific">Chishuiella changwenlii</name>
    <dbReference type="NCBI Taxonomy" id="1434701"/>
    <lineage>
        <taxon>Bacteria</taxon>
        <taxon>Pseudomonadati</taxon>
        <taxon>Bacteroidota</taxon>
        <taxon>Flavobacteriia</taxon>
        <taxon>Flavobacteriales</taxon>
        <taxon>Weeksellaceae</taxon>
        <taxon>Chishuiella</taxon>
    </lineage>
</organism>
<dbReference type="AlphaFoldDB" id="A0A1M6WID6"/>
<dbReference type="EMBL" id="FRBH01000004">
    <property type="protein sequence ID" value="SHK93451.1"/>
    <property type="molecule type" value="Genomic_DNA"/>
</dbReference>
<dbReference type="RefSeq" id="WP_178300403.1">
    <property type="nucleotide sequence ID" value="NZ_BMFL01000015.1"/>
</dbReference>
<keyword evidence="3" id="KW-0645">Protease</keyword>
<feature type="domain" description="Adaptor protein ClpS core" evidence="1">
    <location>
        <begin position="24"/>
        <end position="90"/>
    </location>
</feature>
<evidence type="ECO:0000313" key="5">
    <source>
        <dbReference type="Proteomes" id="UP000650994"/>
    </source>
</evidence>
<evidence type="ECO:0000259" key="1">
    <source>
        <dbReference type="Pfam" id="PF02617"/>
    </source>
</evidence>
<reference evidence="3" key="2">
    <citation type="submission" date="2016-11" db="EMBL/GenBank/DDBJ databases">
        <authorList>
            <person name="Jaros S."/>
            <person name="Januszkiewicz K."/>
            <person name="Wedrychowicz H."/>
        </authorList>
    </citation>
    <scope>NUCLEOTIDE SEQUENCE [LARGE SCALE GENOMIC DNA]</scope>
    <source>
        <strain evidence="3">DSM 27989</strain>
    </source>
</reference>
<evidence type="ECO:0000313" key="3">
    <source>
        <dbReference type="EMBL" id="SHK93451.1"/>
    </source>
</evidence>
<sequence length="98" mass="11301">MIKFASQPMWETEKDSAVDVLEQESHQYQIIVYNDDVNTFDWVIESLIDVCEHTPEQAEQCSILIHYKGKCEVLTGDLEDLKPRCTELLNRGLSAEII</sequence>
<name>A0A1M6WID6_9FLAO</name>
<dbReference type="Proteomes" id="UP000650994">
    <property type="component" value="Unassembled WGS sequence"/>
</dbReference>
<accession>A0A1M6WID6</accession>
<dbReference type="InterPro" id="IPR003769">
    <property type="entry name" value="ClpS_core"/>
</dbReference>
<keyword evidence="5" id="KW-1185">Reference proteome</keyword>
<dbReference type="Gene3D" id="3.30.1390.10">
    <property type="match status" value="1"/>
</dbReference>
<keyword evidence="3" id="KW-0378">Hydrolase</keyword>
<reference evidence="4" key="3">
    <citation type="submission" date="2016-11" db="EMBL/GenBank/DDBJ databases">
        <authorList>
            <person name="Varghese N."/>
            <person name="Submissions S."/>
        </authorList>
    </citation>
    <scope>NUCLEOTIDE SEQUENCE [LARGE SCALE GENOMIC DNA]</scope>
    <source>
        <strain evidence="4">DSM 27989</strain>
    </source>
</reference>
<dbReference type="GO" id="GO:0006508">
    <property type="term" value="P:proteolysis"/>
    <property type="evidence" value="ECO:0007669"/>
    <property type="project" value="UniProtKB-KW"/>
</dbReference>